<dbReference type="GO" id="GO:0000408">
    <property type="term" value="C:EKC/KEOPS complex"/>
    <property type="evidence" value="ECO:0007669"/>
    <property type="project" value="TreeGrafter"/>
</dbReference>
<evidence type="ECO:0000256" key="1">
    <source>
        <dbReference type="ARBA" id="ARBA00004123"/>
    </source>
</evidence>
<dbReference type="PANTHER" id="PTHR15840:SF10">
    <property type="entry name" value="EKC_KEOPS COMPLEX SUBUNIT TPRKB"/>
    <property type="match status" value="1"/>
</dbReference>
<protein>
    <recommendedName>
        <fullName evidence="4">EKC/KEOPS complex subunit CGI121</fullName>
    </recommendedName>
    <alternativeName>
        <fullName evidence="3">EKC/KEOPS complex subunit cgi121</fullName>
    </alternativeName>
</protein>
<dbReference type="InterPro" id="IPR036504">
    <property type="entry name" value="CGI121/TPRKB_sf"/>
</dbReference>
<dbReference type="GO" id="GO:0002949">
    <property type="term" value="P:tRNA threonylcarbamoyladenosine modification"/>
    <property type="evidence" value="ECO:0007669"/>
    <property type="project" value="TreeGrafter"/>
</dbReference>
<evidence type="ECO:0000256" key="3">
    <source>
        <dbReference type="ARBA" id="ARBA00015316"/>
    </source>
</evidence>
<dbReference type="PANTHER" id="PTHR15840">
    <property type="entry name" value="CGI-121 FAMILY MEMBER"/>
    <property type="match status" value="1"/>
</dbReference>
<comment type="subcellular location">
    <subcellularLocation>
        <location evidence="1">Nucleus</location>
    </subcellularLocation>
</comment>
<evidence type="ECO:0000256" key="5">
    <source>
        <dbReference type="ARBA" id="ARBA00022694"/>
    </source>
</evidence>
<evidence type="ECO:0000256" key="8">
    <source>
        <dbReference type="RuleBase" id="RU004398"/>
    </source>
</evidence>
<dbReference type="AlphaFoldDB" id="A0A397I9L5"/>
<evidence type="ECO:0000313" key="10">
    <source>
        <dbReference type="Proteomes" id="UP000266861"/>
    </source>
</evidence>
<keyword evidence="6 8" id="KW-0539">Nucleus</keyword>
<comment type="caution">
    <text evidence="9">The sequence shown here is derived from an EMBL/GenBank/DDBJ whole genome shotgun (WGS) entry which is preliminary data.</text>
</comment>
<reference evidence="9 10" key="1">
    <citation type="submission" date="2018-08" db="EMBL/GenBank/DDBJ databases">
        <title>Genome and evolution of the arbuscular mycorrhizal fungus Diversispora epigaea (formerly Glomus versiforme) and its bacterial endosymbionts.</title>
        <authorList>
            <person name="Sun X."/>
            <person name="Fei Z."/>
            <person name="Harrison M."/>
        </authorList>
    </citation>
    <scope>NUCLEOTIDE SEQUENCE [LARGE SCALE GENOMIC DNA]</scope>
    <source>
        <strain evidence="9 10">IT104</strain>
    </source>
</reference>
<keyword evidence="10" id="KW-1185">Reference proteome</keyword>
<evidence type="ECO:0000256" key="2">
    <source>
        <dbReference type="ARBA" id="ARBA00005546"/>
    </source>
</evidence>
<dbReference type="Pfam" id="PF08617">
    <property type="entry name" value="CGI-121"/>
    <property type="match status" value="1"/>
</dbReference>
<dbReference type="GO" id="GO:0005634">
    <property type="term" value="C:nucleus"/>
    <property type="evidence" value="ECO:0007669"/>
    <property type="project" value="UniProtKB-SubCell"/>
</dbReference>
<proteinExistence type="inferred from homology"/>
<dbReference type="STRING" id="1348612.A0A397I9L5"/>
<dbReference type="EMBL" id="PQFF01000259">
    <property type="protein sequence ID" value="RHZ69510.1"/>
    <property type="molecule type" value="Genomic_DNA"/>
</dbReference>
<dbReference type="Proteomes" id="UP000266861">
    <property type="component" value="Unassembled WGS sequence"/>
</dbReference>
<organism evidence="9 10">
    <name type="scientific">Diversispora epigaea</name>
    <dbReference type="NCBI Taxonomy" id="1348612"/>
    <lineage>
        <taxon>Eukaryota</taxon>
        <taxon>Fungi</taxon>
        <taxon>Fungi incertae sedis</taxon>
        <taxon>Mucoromycota</taxon>
        <taxon>Glomeromycotina</taxon>
        <taxon>Glomeromycetes</taxon>
        <taxon>Diversisporales</taxon>
        <taxon>Diversisporaceae</taxon>
        <taxon>Diversispora</taxon>
    </lineage>
</organism>
<evidence type="ECO:0000313" key="9">
    <source>
        <dbReference type="EMBL" id="RHZ69510.1"/>
    </source>
</evidence>
<dbReference type="Gene3D" id="3.30.2380.10">
    <property type="entry name" value="CGI121/TPRKB"/>
    <property type="match status" value="1"/>
</dbReference>
<dbReference type="GO" id="GO:0005829">
    <property type="term" value="C:cytosol"/>
    <property type="evidence" value="ECO:0007669"/>
    <property type="project" value="TreeGrafter"/>
</dbReference>
<evidence type="ECO:0000256" key="4">
    <source>
        <dbReference type="ARBA" id="ARBA00016009"/>
    </source>
</evidence>
<comment type="function">
    <text evidence="7">Component of the EKC/KEOPS complex that is required for the formation of a threonylcarbamoyl group on adenosine at position 37 (t(6)A37) in tRNAs that read codons beginning with adenine. The complex is probably involved in the transfer of the threonylcarbamoyl moiety of threonylcarbamoyl-AMP (TC-AMP) to the N6 group of A37. CGI121 acts as an allosteric effector that regulates the t(6)A activity of the complex. The EKC/KEOPS complex also promotes both telomere uncapping and telomere elongation. The complex is required for efficient recruitment of transcriptional coactivators. CGI121 is not required for tRNA modification.</text>
</comment>
<comment type="similarity">
    <text evidence="2 8">Belongs to the CGI121/TPRKB family.</text>
</comment>
<accession>A0A397I9L5</accession>
<sequence>MQTYSFELFPNRGLIHIFLFSEVKNSLELRKRLLSHDAELSYAFINARVILDIFQLLIATNCALHNEKCSILKTHNINSEIVYNLSPNTNINEALRRFGISDDSTNIVVVKVGGEANEIKSHLTSLIQGTETSLENLFKFGDLGIIKKYYKVDNKIHDVKEILNIIVGSMAVKSVS</sequence>
<keyword evidence="5" id="KW-0819">tRNA processing</keyword>
<gene>
    <name evidence="9" type="ORF">Glove_283g127</name>
</gene>
<name>A0A397I9L5_9GLOM</name>
<dbReference type="InterPro" id="IPR013926">
    <property type="entry name" value="CGI121/TPRKB"/>
</dbReference>
<dbReference type="SUPFAM" id="SSF143870">
    <property type="entry name" value="PF0523-like"/>
    <property type="match status" value="1"/>
</dbReference>
<evidence type="ECO:0000256" key="6">
    <source>
        <dbReference type="ARBA" id="ARBA00023242"/>
    </source>
</evidence>
<evidence type="ECO:0000256" key="7">
    <source>
        <dbReference type="ARBA" id="ARBA00025043"/>
    </source>
</evidence>
<dbReference type="OrthoDB" id="329139at2759"/>